<feature type="chain" id="PRO_5007592917" description="Beta-lactamase class A catalytic domain-containing protein" evidence="1">
    <location>
        <begin position="20"/>
        <end position="329"/>
    </location>
</feature>
<dbReference type="SUPFAM" id="SSF56601">
    <property type="entry name" value="beta-lactamase/transpeptidase-like"/>
    <property type="match status" value="1"/>
</dbReference>
<dbReference type="Proteomes" id="UP000076078">
    <property type="component" value="Unassembled WGS sequence"/>
</dbReference>
<dbReference type="InterPro" id="IPR000871">
    <property type="entry name" value="Beta-lactam_class-A"/>
</dbReference>
<organism evidence="3 4">
    <name type="scientific">Tieghemostelium lacteum</name>
    <name type="common">Slime mold</name>
    <name type="synonym">Dictyostelium lacteum</name>
    <dbReference type="NCBI Taxonomy" id="361077"/>
    <lineage>
        <taxon>Eukaryota</taxon>
        <taxon>Amoebozoa</taxon>
        <taxon>Evosea</taxon>
        <taxon>Eumycetozoa</taxon>
        <taxon>Dictyostelia</taxon>
        <taxon>Dictyosteliales</taxon>
        <taxon>Raperosteliaceae</taxon>
        <taxon>Tieghemostelium</taxon>
    </lineage>
</organism>
<dbReference type="InterPro" id="IPR045155">
    <property type="entry name" value="Beta-lactam_cat"/>
</dbReference>
<sequence>MKLLVSSILLILLYSFVFCFEFNSEFDNFKIIENSESCSEVNYTRINNYVNSLVYSYDYCEGTEWALTDFSNNKISSQTANDPQQTASTIKLWILISVFQDIENGLYTLDTIIPCSTGNITIFECMSLMIGISDNCATYSLTAQTTLSHVNQVFSQLGMPDSHFSEWCFPGCLGYENPCPNTDGTGDNNVLASNDVVHGLSQLISYQILQPNHTAMAIKLLLTAHGWEPMIGKYIPSPVAHKQGWLPADEGFQPFTENDEAIVFTECGTFGLSIMITRNWTNPQEDAIALQLGANIAKYIYCSFVPFGYANDGTYCSTLISTPIIGDQC</sequence>
<accession>A0A151Z5I7</accession>
<dbReference type="GO" id="GO:0008800">
    <property type="term" value="F:beta-lactamase activity"/>
    <property type="evidence" value="ECO:0007669"/>
    <property type="project" value="InterPro"/>
</dbReference>
<evidence type="ECO:0000313" key="3">
    <source>
        <dbReference type="EMBL" id="KYQ89177.1"/>
    </source>
</evidence>
<keyword evidence="4" id="KW-1185">Reference proteome</keyword>
<dbReference type="Pfam" id="PF13354">
    <property type="entry name" value="Beta-lactamase2"/>
    <property type="match status" value="1"/>
</dbReference>
<gene>
    <name evidence="3" type="ORF">DLAC_11810</name>
</gene>
<comment type="caution">
    <text evidence="3">The sequence shown here is derived from an EMBL/GenBank/DDBJ whole genome shotgun (WGS) entry which is preliminary data.</text>
</comment>
<name>A0A151Z5I7_TIELA</name>
<dbReference type="OrthoDB" id="15081at2759"/>
<proteinExistence type="predicted"/>
<feature type="domain" description="Beta-lactamase class A catalytic" evidence="2">
    <location>
        <begin position="66"/>
        <end position="275"/>
    </location>
</feature>
<dbReference type="GO" id="GO:0046677">
    <property type="term" value="P:response to antibiotic"/>
    <property type="evidence" value="ECO:0007669"/>
    <property type="project" value="InterPro"/>
</dbReference>
<dbReference type="GO" id="GO:0030655">
    <property type="term" value="P:beta-lactam antibiotic catabolic process"/>
    <property type="evidence" value="ECO:0007669"/>
    <property type="project" value="InterPro"/>
</dbReference>
<dbReference type="OMA" id="SDNCATY"/>
<dbReference type="Gene3D" id="3.40.710.10">
    <property type="entry name" value="DD-peptidase/beta-lactamase superfamily"/>
    <property type="match status" value="1"/>
</dbReference>
<reference evidence="3 4" key="1">
    <citation type="submission" date="2015-12" db="EMBL/GenBank/DDBJ databases">
        <title>Dictyostelia acquired genes for synthesis and detection of signals that induce cell-type specialization by lateral gene transfer from prokaryotes.</title>
        <authorList>
            <person name="Gloeckner G."/>
            <person name="Schaap P."/>
        </authorList>
    </citation>
    <scope>NUCLEOTIDE SEQUENCE [LARGE SCALE GENOMIC DNA]</scope>
    <source>
        <strain evidence="3 4">TK</strain>
    </source>
</reference>
<dbReference type="InterPro" id="IPR012338">
    <property type="entry name" value="Beta-lactam/transpept-like"/>
</dbReference>
<evidence type="ECO:0000313" key="4">
    <source>
        <dbReference type="Proteomes" id="UP000076078"/>
    </source>
</evidence>
<evidence type="ECO:0000259" key="2">
    <source>
        <dbReference type="Pfam" id="PF13354"/>
    </source>
</evidence>
<dbReference type="InParanoid" id="A0A151Z5I7"/>
<dbReference type="STRING" id="361077.A0A151Z5I7"/>
<feature type="signal peptide" evidence="1">
    <location>
        <begin position="1"/>
        <end position="19"/>
    </location>
</feature>
<protein>
    <recommendedName>
        <fullName evidence="2">Beta-lactamase class A catalytic domain-containing protein</fullName>
    </recommendedName>
</protein>
<dbReference type="PANTHER" id="PTHR35333">
    <property type="entry name" value="BETA-LACTAMASE"/>
    <property type="match status" value="1"/>
</dbReference>
<evidence type="ECO:0000256" key="1">
    <source>
        <dbReference type="SAM" id="SignalP"/>
    </source>
</evidence>
<dbReference type="PANTHER" id="PTHR35333:SF3">
    <property type="entry name" value="BETA-LACTAMASE-TYPE TRANSPEPTIDASE FOLD CONTAINING PROTEIN"/>
    <property type="match status" value="1"/>
</dbReference>
<dbReference type="EMBL" id="LODT01000042">
    <property type="protein sequence ID" value="KYQ89177.1"/>
    <property type="molecule type" value="Genomic_DNA"/>
</dbReference>
<keyword evidence="1" id="KW-0732">Signal</keyword>
<dbReference type="AlphaFoldDB" id="A0A151Z5I7"/>